<dbReference type="EMBL" id="BMFG01000001">
    <property type="protein sequence ID" value="GGD14877.1"/>
    <property type="molecule type" value="Genomic_DNA"/>
</dbReference>
<dbReference type="InterPro" id="IPR011990">
    <property type="entry name" value="TPR-like_helical_dom_sf"/>
</dbReference>
<reference evidence="3" key="2">
    <citation type="submission" date="2020-09" db="EMBL/GenBank/DDBJ databases">
        <authorList>
            <person name="Sun Q."/>
            <person name="Zhou Y."/>
        </authorList>
    </citation>
    <scope>NUCLEOTIDE SEQUENCE</scope>
    <source>
        <strain evidence="3">CGMCC 1.12506</strain>
    </source>
</reference>
<sequence>MKPSKILKMKKTLLIIFIVSCNCIFAQENGLKARIEFEEAEKAYAEGNYELALEKVKKAESLLGKWTPKTGHLKILTLDNLADYHNLDNSLTIQQVKEVKAYMSYATTNQSEVDLDKFKIVYKIEENLNNLSKFTNEEKIYDEMLEYVRGTNALKNKDYSIAVSEFKASAAKGNPKAMISLGILYGFNESLKDEKEASYWFKQAGDNGYPVGYHWLGRIHSFSKIATDYELAFKYFKKAYEMGLLGPYASGNYYFIGICYHSGQGVQRDLQEAVRFYKMATKAGSLEAMAELGRMTYYGYGIAVNRNEGLKLLKMAADKNLTDGLRYLGNIYFDENDFNLSFSYYEKAYSRNKNKMGKLGDAWKKGELLDIQTDFAIAWLNDNASKGDKDAMYGLFKYYEYKDRKLADEWLKKWSSAK</sequence>
<dbReference type="AlphaFoldDB" id="A0A916XV59"/>
<dbReference type="SMART" id="SM00671">
    <property type="entry name" value="SEL1"/>
    <property type="match status" value="5"/>
</dbReference>
<accession>A0A916XV59</accession>
<reference evidence="3" key="1">
    <citation type="journal article" date="2014" name="Int. J. Syst. Evol. Microbiol.">
        <title>Complete genome sequence of Corynebacterium casei LMG S-19264T (=DSM 44701T), isolated from a smear-ripened cheese.</title>
        <authorList>
            <consortium name="US DOE Joint Genome Institute (JGI-PGF)"/>
            <person name="Walter F."/>
            <person name="Albersmeier A."/>
            <person name="Kalinowski J."/>
            <person name="Ruckert C."/>
        </authorList>
    </citation>
    <scope>NUCLEOTIDE SEQUENCE</scope>
    <source>
        <strain evidence="3">CGMCC 1.12506</strain>
    </source>
</reference>
<evidence type="ECO:0008006" key="5">
    <source>
        <dbReference type="Google" id="ProtNLM"/>
    </source>
</evidence>
<dbReference type="InterPro" id="IPR006597">
    <property type="entry name" value="Sel1-like"/>
</dbReference>
<dbReference type="GO" id="GO:0036503">
    <property type="term" value="P:ERAD pathway"/>
    <property type="evidence" value="ECO:0007669"/>
    <property type="project" value="TreeGrafter"/>
</dbReference>
<feature type="chain" id="PRO_5037137536" description="TPR repeat" evidence="2">
    <location>
        <begin position="27"/>
        <end position="418"/>
    </location>
</feature>
<gene>
    <name evidence="3" type="ORF">GCM10011343_02370</name>
</gene>
<feature type="signal peptide" evidence="2">
    <location>
        <begin position="1"/>
        <end position="26"/>
    </location>
</feature>
<dbReference type="SUPFAM" id="SSF81901">
    <property type="entry name" value="HCP-like"/>
    <property type="match status" value="2"/>
</dbReference>
<dbReference type="InterPro" id="IPR019734">
    <property type="entry name" value="TPR_rpt"/>
</dbReference>
<keyword evidence="2" id="KW-0732">Signal</keyword>
<dbReference type="InterPro" id="IPR050767">
    <property type="entry name" value="Sel1_AlgK"/>
</dbReference>
<protein>
    <recommendedName>
        <fullName evidence="5">TPR repeat</fullName>
    </recommendedName>
</protein>
<evidence type="ECO:0000256" key="2">
    <source>
        <dbReference type="SAM" id="SignalP"/>
    </source>
</evidence>
<dbReference type="Proteomes" id="UP000625735">
    <property type="component" value="Unassembled WGS sequence"/>
</dbReference>
<organism evidence="3 4">
    <name type="scientific">Flavobacterium orientale</name>
    <dbReference type="NCBI Taxonomy" id="1756020"/>
    <lineage>
        <taxon>Bacteria</taxon>
        <taxon>Pseudomonadati</taxon>
        <taxon>Bacteroidota</taxon>
        <taxon>Flavobacteriia</taxon>
        <taxon>Flavobacteriales</taxon>
        <taxon>Flavobacteriaceae</taxon>
        <taxon>Flavobacterium</taxon>
    </lineage>
</organism>
<feature type="repeat" description="TPR" evidence="1">
    <location>
        <begin position="322"/>
        <end position="355"/>
    </location>
</feature>
<keyword evidence="1" id="KW-0802">TPR repeat</keyword>
<evidence type="ECO:0000256" key="1">
    <source>
        <dbReference type="PROSITE-ProRule" id="PRU00339"/>
    </source>
</evidence>
<dbReference type="PANTHER" id="PTHR11102">
    <property type="entry name" value="SEL-1-LIKE PROTEIN"/>
    <property type="match status" value="1"/>
</dbReference>
<keyword evidence="4" id="KW-1185">Reference proteome</keyword>
<dbReference type="RefSeq" id="WP_188360671.1">
    <property type="nucleotide sequence ID" value="NZ_BMFG01000001.1"/>
</dbReference>
<comment type="caution">
    <text evidence="3">The sequence shown here is derived from an EMBL/GenBank/DDBJ whole genome shotgun (WGS) entry which is preliminary data.</text>
</comment>
<name>A0A916XV59_9FLAO</name>
<dbReference type="PANTHER" id="PTHR11102:SF147">
    <property type="entry name" value="SEL1L ADAPTOR SUBUNIT OF ERAD E3 UBIQUITIN LIGASE"/>
    <property type="match status" value="1"/>
</dbReference>
<proteinExistence type="predicted"/>
<evidence type="ECO:0000313" key="3">
    <source>
        <dbReference type="EMBL" id="GGD14877.1"/>
    </source>
</evidence>
<dbReference type="Pfam" id="PF08238">
    <property type="entry name" value="Sel1"/>
    <property type="match status" value="5"/>
</dbReference>
<dbReference type="PROSITE" id="PS50005">
    <property type="entry name" value="TPR"/>
    <property type="match status" value="1"/>
</dbReference>
<dbReference type="Gene3D" id="1.25.40.10">
    <property type="entry name" value="Tetratricopeptide repeat domain"/>
    <property type="match status" value="2"/>
</dbReference>
<evidence type="ECO:0000313" key="4">
    <source>
        <dbReference type="Proteomes" id="UP000625735"/>
    </source>
</evidence>